<feature type="compositionally biased region" description="Basic and acidic residues" evidence="1">
    <location>
        <begin position="86"/>
        <end position="97"/>
    </location>
</feature>
<protein>
    <submittedName>
        <fullName evidence="3">Uncharacterized protein</fullName>
    </submittedName>
</protein>
<evidence type="ECO:0000313" key="2">
    <source>
        <dbReference type="EMBL" id="QJA62239.1"/>
    </source>
</evidence>
<dbReference type="EMBL" id="MT142147">
    <property type="protein sequence ID" value="QJA75201.1"/>
    <property type="molecule type" value="Genomic_DNA"/>
</dbReference>
<accession>A0A6M3K0P1</accession>
<evidence type="ECO:0000313" key="3">
    <source>
        <dbReference type="EMBL" id="QJA75201.1"/>
    </source>
</evidence>
<evidence type="ECO:0000313" key="5">
    <source>
        <dbReference type="EMBL" id="QJB03148.1"/>
    </source>
</evidence>
<dbReference type="EMBL" id="MT143608">
    <property type="protein sequence ID" value="QJA98792.1"/>
    <property type="molecule type" value="Genomic_DNA"/>
</dbReference>
<evidence type="ECO:0000313" key="4">
    <source>
        <dbReference type="EMBL" id="QJA98792.1"/>
    </source>
</evidence>
<evidence type="ECO:0000256" key="1">
    <source>
        <dbReference type="SAM" id="MobiDB-lite"/>
    </source>
</evidence>
<name>A0A6M3K0P1_9ZZZZ</name>
<sequence length="105" mass="12003">MRYQLHQKFSTTINLDIEILGLKPGSQMVNQSGIRENHYDISLNGIRTTLSESLLILFIENNIKTEIDKVAYTVAISIPEIELPEETKNSTSDEKVKIVKKKKEK</sequence>
<dbReference type="EMBL" id="MT143827">
    <property type="protein sequence ID" value="QJB03148.1"/>
    <property type="molecule type" value="Genomic_DNA"/>
</dbReference>
<proteinExistence type="predicted"/>
<feature type="region of interest" description="Disordered" evidence="1">
    <location>
        <begin position="86"/>
        <end position="105"/>
    </location>
</feature>
<organism evidence="3">
    <name type="scientific">viral metagenome</name>
    <dbReference type="NCBI Taxonomy" id="1070528"/>
    <lineage>
        <taxon>unclassified sequences</taxon>
        <taxon>metagenomes</taxon>
        <taxon>organismal metagenomes</taxon>
    </lineage>
</organism>
<dbReference type="EMBL" id="MT141465">
    <property type="protein sequence ID" value="QJA62239.1"/>
    <property type="molecule type" value="Genomic_DNA"/>
</dbReference>
<dbReference type="AlphaFoldDB" id="A0A6M3K0P1"/>
<reference evidence="3" key="1">
    <citation type="submission" date="2020-03" db="EMBL/GenBank/DDBJ databases">
        <title>The deep terrestrial virosphere.</title>
        <authorList>
            <person name="Holmfeldt K."/>
            <person name="Nilsson E."/>
            <person name="Simone D."/>
            <person name="Lopez-Fernandez M."/>
            <person name="Wu X."/>
            <person name="de Brujin I."/>
            <person name="Lundin D."/>
            <person name="Andersson A."/>
            <person name="Bertilsson S."/>
            <person name="Dopson M."/>
        </authorList>
    </citation>
    <scope>NUCLEOTIDE SEQUENCE</scope>
    <source>
        <strain evidence="4">MM171A01541</strain>
        <strain evidence="5">MM171B00878</strain>
        <strain evidence="3">MM415A01858</strain>
        <strain evidence="2">MM415B00808</strain>
    </source>
</reference>
<gene>
    <name evidence="4" type="ORF">MM171A01541_0009</name>
    <name evidence="5" type="ORF">MM171B00878_0012</name>
    <name evidence="3" type="ORF">MM415A01858_0011</name>
    <name evidence="2" type="ORF">MM415B00808_0024</name>
</gene>